<dbReference type="InParanoid" id="A0A1Y1Y8K3"/>
<reference evidence="2 3" key="1">
    <citation type="submission" date="2016-07" db="EMBL/GenBank/DDBJ databases">
        <title>Pervasive Adenine N6-methylation of Active Genes in Fungi.</title>
        <authorList>
            <consortium name="DOE Joint Genome Institute"/>
            <person name="Mondo S.J."/>
            <person name="Dannebaum R.O."/>
            <person name="Kuo R.C."/>
            <person name="Labutti K."/>
            <person name="Haridas S."/>
            <person name="Kuo A."/>
            <person name="Salamov A."/>
            <person name="Ahrendt S.R."/>
            <person name="Lipzen A."/>
            <person name="Sullivan W."/>
            <person name="Andreopoulos W.B."/>
            <person name="Clum A."/>
            <person name="Lindquist E."/>
            <person name="Daum C."/>
            <person name="Ramamoorthy G.K."/>
            <person name="Gryganskyi A."/>
            <person name="Culley D."/>
            <person name="Magnuson J.K."/>
            <person name="James T.Y."/>
            <person name="O'Malley M.A."/>
            <person name="Stajich J.E."/>
            <person name="Spatafora J.W."/>
            <person name="Visel A."/>
            <person name="Grigoriev I.V."/>
        </authorList>
    </citation>
    <scope>NUCLEOTIDE SEQUENCE [LARGE SCALE GENOMIC DNA]</scope>
    <source>
        <strain evidence="2 3">CBS 931.73</strain>
    </source>
</reference>
<keyword evidence="3" id="KW-1185">Reference proteome</keyword>
<sequence length="187" mass="20434">MLGFAKRLAGVSNHHEICSTLESRSRLFLVSKARVPRVNIQVVGFTEASQMELNGNLNDADAKSIHGETTLETALQPESGHFSGAIEAPGQLIDSKIMCDPTDGSRKLLKVRATAAEFANPAYGVVNLIEPYGISVISDIDDTIKASNISLGTREILTNTFLQDLKEVPGMANVYHYWWFKGAAIHY</sequence>
<proteinExistence type="predicted"/>
<dbReference type="GO" id="GO:0008195">
    <property type="term" value="F:phosphatidate phosphatase activity"/>
    <property type="evidence" value="ECO:0007669"/>
    <property type="project" value="InterPro"/>
</dbReference>
<accession>A0A1Y1Y8K3</accession>
<evidence type="ECO:0000313" key="3">
    <source>
        <dbReference type="Proteomes" id="UP000193498"/>
    </source>
</evidence>
<dbReference type="InterPro" id="IPR052935">
    <property type="entry name" value="Mg2+_PAP"/>
</dbReference>
<evidence type="ECO:0000313" key="2">
    <source>
        <dbReference type="EMBL" id="ORX94323.1"/>
    </source>
</evidence>
<protein>
    <recommendedName>
        <fullName evidence="1">Phosphatidate phosphatase APP1 catalytic domain-containing protein</fullName>
    </recommendedName>
</protein>
<evidence type="ECO:0000259" key="1">
    <source>
        <dbReference type="Pfam" id="PF09949"/>
    </source>
</evidence>
<dbReference type="AlphaFoldDB" id="A0A1Y1Y8K3"/>
<dbReference type="InterPro" id="IPR019236">
    <property type="entry name" value="APP1_cat"/>
</dbReference>
<feature type="non-terminal residue" evidence="2">
    <location>
        <position position="187"/>
    </location>
</feature>
<gene>
    <name evidence="2" type="ORF">K493DRAFT_337867</name>
</gene>
<dbReference type="PANTHER" id="PTHR28208:SF3">
    <property type="entry name" value="PHOSPHATIDATE PHOSPHATASE APP1"/>
    <property type="match status" value="1"/>
</dbReference>
<dbReference type="STRING" id="1314790.A0A1Y1Y8K3"/>
<dbReference type="Proteomes" id="UP000193498">
    <property type="component" value="Unassembled WGS sequence"/>
</dbReference>
<organism evidence="2 3">
    <name type="scientific">Basidiobolus meristosporus CBS 931.73</name>
    <dbReference type="NCBI Taxonomy" id="1314790"/>
    <lineage>
        <taxon>Eukaryota</taxon>
        <taxon>Fungi</taxon>
        <taxon>Fungi incertae sedis</taxon>
        <taxon>Zoopagomycota</taxon>
        <taxon>Entomophthoromycotina</taxon>
        <taxon>Basidiobolomycetes</taxon>
        <taxon>Basidiobolales</taxon>
        <taxon>Basidiobolaceae</taxon>
        <taxon>Basidiobolus</taxon>
    </lineage>
</organism>
<dbReference type="PANTHER" id="PTHR28208">
    <property type="entry name" value="PHOSPHATIDATE PHOSPHATASE APP1"/>
    <property type="match status" value="1"/>
</dbReference>
<comment type="caution">
    <text evidence="2">The sequence shown here is derived from an EMBL/GenBank/DDBJ whole genome shotgun (WGS) entry which is preliminary data.</text>
</comment>
<dbReference type="EMBL" id="MCFE01000208">
    <property type="protein sequence ID" value="ORX94323.1"/>
    <property type="molecule type" value="Genomic_DNA"/>
</dbReference>
<dbReference type="Pfam" id="PF09949">
    <property type="entry name" value="APP1_cat"/>
    <property type="match status" value="1"/>
</dbReference>
<dbReference type="OrthoDB" id="414243at2759"/>
<name>A0A1Y1Y8K3_9FUNG</name>
<feature type="domain" description="Phosphatidate phosphatase APP1 catalytic" evidence="1">
    <location>
        <begin position="134"/>
        <end position="180"/>
    </location>
</feature>